<reference evidence="2 3" key="1">
    <citation type="submission" date="2017-11" db="EMBL/GenBank/DDBJ databases">
        <title>De-novo sequencing of pomegranate (Punica granatum L.) genome.</title>
        <authorList>
            <person name="Akparov Z."/>
            <person name="Amiraslanov A."/>
            <person name="Hajiyeva S."/>
            <person name="Abbasov M."/>
            <person name="Kaur K."/>
            <person name="Hamwieh A."/>
            <person name="Solovyev V."/>
            <person name="Salamov A."/>
            <person name="Braich B."/>
            <person name="Kosarev P."/>
            <person name="Mahmoud A."/>
            <person name="Hajiyev E."/>
            <person name="Babayeva S."/>
            <person name="Izzatullayeva V."/>
            <person name="Mammadov A."/>
            <person name="Mammadov A."/>
            <person name="Sharifova S."/>
            <person name="Ojaghi J."/>
            <person name="Eynullazada K."/>
            <person name="Bayramov B."/>
            <person name="Abdulazimova A."/>
            <person name="Shahmuradov I."/>
        </authorList>
    </citation>
    <scope>NUCLEOTIDE SEQUENCE [LARGE SCALE GENOMIC DNA]</scope>
    <source>
        <strain evidence="3">cv. AG2017</strain>
        <tissue evidence="2">Leaf</tissue>
    </source>
</reference>
<dbReference type="AlphaFoldDB" id="A0A2I0HRS2"/>
<evidence type="ECO:0000256" key="1">
    <source>
        <dbReference type="SAM" id="MobiDB-lite"/>
    </source>
</evidence>
<feature type="region of interest" description="Disordered" evidence="1">
    <location>
        <begin position="1"/>
        <end position="22"/>
    </location>
</feature>
<dbReference type="EMBL" id="PGOL01006217">
    <property type="protein sequence ID" value="PKI33956.1"/>
    <property type="molecule type" value="Genomic_DNA"/>
</dbReference>
<feature type="compositionally biased region" description="Polar residues" evidence="1">
    <location>
        <begin position="77"/>
        <end position="91"/>
    </location>
</feature>
<feature type="compositionally biased region" description="Low complexity" evidence="1">
    <location>
        <begin position="1"/>
        <end position="12"/>
    </location>
</feature>
<protein>
    <submittedName>
        <fullName evidence="2">Uncharacterized protein</fullName>
    </submittedName>
</protein>
<sequence>MDAASFTASSSGSGAGSRTMERNDYPLDEQLPQYDASTVNSSNIGSRLSCIRPTTTSLHVFGGNRSVPWDYVPRTSYAGSRQPSRQSTFDRSGQLERPHSDASTVNSSSIGSRSSSIRSRTTSLHVFGGNRTAHYAPTASYAGFRQQSRQSTFDQSKTYSLGNYSSSGFQPSRTSTSSQSGTCSHCNCSFHDESKSNSSPDTIGCGCLRSISSPFRSMKWVIGACLA</sequence>
<keyword evidence="3" id="KW-1185">Reference proteome</keyword>
<name>A0A2I0HRS2_PUNGR</name>
<organism evidence="2 3">
    <name type="scientific">Punica granatum</name>
    <name type="common">Pomegranate</name>
    <dbReference type="NCBI Taxonomy" id="22663"/>
    <lineage>
        <taxon>Eukaryota</taxon>
        <taxon>Viridiplantae</taxon>
        <taxon>Streptophyta</taxon>
        <taxon>Embryophyta</taxon>
        <taxon>Tracheophyta</taxon>
        <taxon>Spermatophyta</taxon>
        <taxon>Magnoliopsida</taxon>
        <taxon>eudicotyledons</taxon>
        <taxon>Gunneridae</taxon>
        <taxon>Pentapetalae</taxon>
        <taxon>rosids</taxon>
        <taxon>malvids</taxon>
        <taxon>Myrtales</taxon>
        <taxon>Lythraceae</taxon>
        <taxon>Punica</taxon>
    </lineage>
</organism>
<proteinExistence type="predicted"/>
<feature type="compositionally biased region" description="Low complexity" evidence="1">
    <location>
        <begin position="107"/>
        <end position="119"/>
    </location>
</feature>
<dbReference type="Proteomes" id="UP000233551">
    <property type="component" value="Unassembled WGS sequence"/>
</dbReference>
<comment type="caution">
    <text evidence="2">The sequence shown here is derived from an EMBL/GenBank/DDBJ whole genome shotgun (WGS) entry which is preliminary data.</text>
</comment>
<evidence type="ECO:0000313" key="3">
    <source>
        <dbReference type="Proteomes" id="UP000233551"/>
    </source>
</evidence>
<evidence type="ECO:0000313" key="2">
    <source>
        <dbReference type="EMBL" id="PKI33956.1"/>
    </source>
</evidence>
<feature type="region of interest" description="Disordered" evidence="1">
    <location>
        <begin position="76"/>
        <end position="119"/>
    </location>
</feature>
<gene>
    <name evidence="2" type="ORF">CRG98_045663</name>
</gene>
<accession>A0A2I0HRS2</accession>